<dbReference type="Pfam" id="PF00440">
    <property type="entry name" value="TetR_N"/>
    <property type="match status" value="1"/>
</dbReference>
<dbReference type="EMBL" id="BAABBN010000017">
    <property type="protein sequence ID" value="GAA3943783.1"/>
    <property type="molecule type" value="Genomic_DNA"/>
</dbReference>
<dbReference type="PANTHER" id="PTHR47506:SF6">
    <property type="entry name" value="HTH-TYPE TRANSCRIPTIONAL REPRESSOR NEMR"/>
    <property type="match status" value="1"/>
</dbReference>
<evidence type="ECO:0000259" key="5">
    <source>
        <dbReference type="PROSITE" id="PS50977"/>
    </source>
</evidence>
<dbReference type="Gene3D" id="1.10.357.10">
    <property type="entry name" value="Tetracycline Repressor, domain 2"/>
    <property type="match status" value="1"/>
</dbReference>
<sequence>MARPRKNEHIKEQLLEVGLEALLAKGYHGTGIKEVLDKLGVPKGSFYHYFPSKEQFAAEVIRFYADDLNQRLAEAVANQGETGLPALKRAFRILLDEHQAGSRGCILGALASEIAETSEVCRLALLKEVENWHGMMTAIILQGQASGEIRTDVKADTLARMAWNCWEGSVLRMKIEDKAEPTVEVVEVLFDVMLKTK</sequence>
<gene>
    <name evidence="6" type="ORF">GCM10022277_44460</name>
</gene>
<accession>A0ABP7NDL1</accession>
<protein>
    <submittedName>
        <fullName evidence="6">TetR/AcrR family transcriptional regulator</fullName>
    </submittedName>
</protein>
<dbReference type="SUPFAM" id="SSF48498">
    <property type="entry name" value="Tetracyclin repressor-like, C-terminal domain"/>
    <property type="match status" value="1"/>
</dbReference>
<dbReference type="SUPFAM" id="SSF46689">
    <property type="entry name" value="Homeodomain-like"/>
    <property type="match status" value="1"/>
</dbReference>
<evidence type="ECO:0000256" key="3">
    <source>
        <dbReference type="ARBA" id="ARBA00023163"/>
    </source>
</evidence>
<dbReference type="PANTHER" id="PTHR47506">
    <property type="entry name" value="TRANSCRIPTIONAL REGULATORY PROTEIN"/>
    <property type="match status" value="1"/>
</dbReference>
<evidence type="ECO:0000256" key="1">
    <source>
        <dbReference type="ARBA" id="ARBA00023015"/>
    </source>
</evidence>
<dbReference type="RefSeq" id="WP_344800871.1">
    <property type="nucleotide sequence ID" value="NZ_BAABBN010000017.1"/>
</dbReference>
<dbReference type="InterPro" id="IPR011075">
    <property type="entry name" value="TetR_C"/>
</dbReference>
<feature type="domain" description="HTH tetR-type" evidence="5">
    <location>
        <begin position="8"/>
        <end position="68"/>
    </location>
</feature>
<evidence type="ECO:0000256" key="4">
    <source>
        <dbReference type="PROSITE-ProRule" id="PRU00335"/>
    </source>
</evidence>
<feature type="DNA-binding region" description="H-T-H motif" evidence="4">
    <location>
        <begin position="31"/>
        <end position="50"/>
    </location>
</feature>
<keyword evidence="2 4" id="KW-0238">DNA-binding</keyword>
<dbReference type="PRINTS" id="PR00455">
    <property type="entry name" value="HTHTETR"/>
</dbReference>
<dbReference type="InterPro" id="IPR036271">
    <property type="entry name" value="Tet_transcr_reg_TetR-rel_C_sf"/>
</dbReference>
<proteinExistence type="predicted"/>
<dbReference type="Proteomes" id="UP001501565">
    <property type="component" value="Unassembled WGS sequence"/>
</dbReference>
<keyword evidence="1" id="KW-0805">Transcription regulation</keyword>
<dbReference type="InterPro" id="IPR001647">
    <property type="entry name" value="HTH_TetR"/>
</dbReference>
<reference evidence="7" key="1">
    <citation type="journal article" date="2019" name="Int. J. Syst. Evol. Microbiol.">
        <title>The Global Catalogue of Microorganisms (GCM) 10K type strain sequencing project: providing services to taxonomists for standard genome sequencing and annotation.</title>
        <authorList>
            <consortium name="The Broad Institute Genomics Platform"/>
            <consortium name="The Broad Institute Genome Sequencing Center for Infectious Disease"/>
            <person name="Wu L."/>
            <person name="Ma J."/>
        </authorList>
    </citation>
    <scope>NUCLEOTIDE SEQUENCE [LARGE SCALE GENOMIC DNA]</scope>
    <source>
        <strain evidence="7">JCM 17551</strain>
    </source>
</reference>
<keyword evidence="7" id="KW-1185">Reference proteome</keyword>
<dbReference type="InterPro" id="IPR009057">
    <property type="entry name" value="Homeodomain-like_sf"/>
</dbReference>
<dbReference type="Pfam" id="PF16925">
    <property type="entry name" value="TetR_C_13"/>
    <property type="match status" value="1"/>
</dbReference>
<dbReference type="PROSITE" id="PS50977">
    <property type="entry name" value="HTH_TETR_2"/>
    <property type="match status" value="1"/>
</dbReference>
<name>A0ABP7NDL1_9GAMM</name>
<comment type="caution">
    <text evidence="6">The sequence shown here is derived from an EMBL/GenBank/DDBJ whole genome shotgun (WGS) entry which is preliminary data.</text>
</comment>
<organism evidence="6 7">
    <name type="scientific">Litoribacillus peritrichatus</name>
    <dbReference type="NCBI Taxonomy" id="718191"/>
    <lineage>
        <taxon>Bacteria</taxon>
        <taxon>Pseudomonadati</taxon>
        <taxon>Pseudomonadota</taxon>
        <taxon>Gammaproteobacteria</taxon>
        <taxon>Oceanospirillales</taxon>
        <taxon>Oceanospirillaceae</taxon>
        <taxon>Litoribacillus</taxon>
    </lineage>
</organism>
<evidence type="ECO:0000313" key="6">
    <source>
        <dbReference type="EMBL" id="GAA3943783.1"/>
    </source>
</evidence>
<evidence type="ECO:0000256" key="2">
    <source>
        <dbReference type="ARBA" id="ARBA00023125"/>
    </source>
</evidence>
<evidence type="ECO:0000313" key="7">
    <source>
        <dbReference type="Proteomes" id="UP001501565"/>
    </source>
</evidence>
<keyword evidence="3" id="KW-0804">Transcription</keyword>